<evidence type="ECO:0000313" key="1">
    <source>
        <dbReference type="EMBL" id="GLH71906.1"/>
    </source>
</evidence>
<gene>
    <name evidence="1" type="ORF">GETHLI_04080</name>
</gene>
<protein>
    <submittedName>
        <fullName evidence="1">Uncharacterized protein</fullName>
    </submittedName>
</protein>
<keyword evidence="2" id="KW-1185">Reference proteome</keyword>
<comment type="caution">
    <text evidence="1">The sequence shown here is derived from an EMBL/GenBank/DDBJ whole genome shotgun (WGS) entry which is preliminary data.</text>
</comment>
<dbReference type="RefSeq" id="WP_285569620.1">
    <property type="nucleotide sequence ID" value="NZ_BSDE01000001.1"/>
</dbReference>
<organism evidence="1 2">
    <name type="scientific">Geothrix limicola</name>
    <dbReference type="NCBI Taxonomy" id="2927978"/>
    <lineage>
        <taxon>Bacteria</taxon>
        <taxon>Pseudomonadati</taxon>
        <taxon>Acidobacteriota</taxon>
        <taxon>Holophagae</taxon>
        <taxon>Holophagales</taxon>
        <taxon>Holophagaceae</taxon>
        <taxon>Geothrix</taxon>
    </lineage>
</organism>
<reference evidence="1 2" key="1">
    <citation type="journal article" date="2023" name="Antonie Van Leeuwenhoek">
        <title>Mesoterricola silvestris gen. nov., sp. nov., Mesoterricola sediminis sp. nov., Geothrix oryzae sp. nov., Geothrix edaphica sp. nov., Geothrix rubra sp. nov., and Geothrix limicola sp. nov., six novel members of Acidobacteriota isolated from soils.</title>
        <authorList>
            <person name="Itoh H."/>
            <person name="Sugisawa Y."/>
            <person name="Mise K."/>
            <person name="Xu Z."/>
            <person name="Kuniyasu M."/>
            <person name="Ushijima N."/>
            <person name="Kawano K."/>
            <person name="Kobayashi E."/>
            <person name="Shiratori Y."/>
            <person name="Masuda Y."/>
            <person name="Senoo K."/>
        </authorList>
    </citation>
    <scope>NUCLEOTIDE SEQUENCE [LARGE SCALE GENOMIC DNA]</scope>
    <source>
        <strain evidence="1 2">Red804</strain>
    </source>
</reference>
<dbReference type="EMBL" id="BSDE01000001">
    <property type="protein sequence ID" value="GLH71906.1"/>
    <property type="molecule type" value="Genomic_DNA"/>
</dbReference>
<name>A0ABQ5QC18_9BACT</name>
<evidence type="ECO:0000313" key="2">
    <source>
        <dbReference type="Proteomes" id="UP001165069"/>
    </source>
</evidence>
<accession>A0ABQ5QC18</accession>
<sequence length="211" mass="24814">MLHPHVPEDLKHFGKHLFATFLGLIMALGLEQWREHRQELRLSEESLHRIEAELRRNRDDTAQRLVRLETEIPVTKAYYEDLERAVAERRAGRKAPLPVRLKTQNPDFGFTWSAWEGARATGGLRHIDPTRLQRMSEVYADMQRFIPIQDQLMLNPAFADLLTFAPLEPESLRPQELDRLLNGFRFNQTWNQSRIRIGREMLKELDEALKP</sequence>
<proteinExistence type="predicted"/>
<dbReference type="Proteomes" id="UP001165069">
    <property type="component" value="Unassembled WGS sequence"/>
</dbReference>